<evidence type="ECO:0000313" key="3">
    <source>
        <dbReference type="EMBL" id="KAJ4956070.1"/>
    </source>
</evidence>
<reference evidence="3" key="1">
    <citation type="journal article" date="2023" name="Plant J.">
        <title>The genome of the king protea, Protea cynaroides.</title>
        <authorList>
            <person name="Chang J."/>
            <person name="Duong T.A."/>
            <person name="Schoeman C."/>
            <person name="Ma X."/>
            <person name="Roodt D."/>
            <person name="Barker N."/>
            <person name="Li Z."/>
            <person name="Van de Peer Y."/>
            <person name="Mizrachi E."/>
        </authorList>
    </citation>
    <scope>NUCLEOTIDE SEQUENCE</scope>
    <source>
        <tissue evidence="3">Young leaves</tissue>
    </source>
</reference>
<dbReference type="Proteomes" id="UP001141806">
    <property type="component" value="Unassembled WGS sequence"/>
</dbReference>
<dbReference type="InterPro" id="IPR019734">
    <property type="entry name" value="TPR_rpt"/>
</dbReference>
<feature type="repeat" description="TPR" evidence="1">
    <location>
        <begin position="457"/>
        <end position="490"/>
    </location>
</feature>
<feature type="compositionally biased region" description="Polar residues" evidence="2">
    <location>
        <begin position="312"/>
        <end position="326"/>
    </location>
</feature>
<feature type="compositionally biased region" description="Low complexity" evidence="2">
    <location>
        <begin position="46"/>
        <end position="63"/>
    </location>
</feature>
<feature type="compositionally biased region" description="Low complexity" evidence="2">
    <location>
        <begin position="143"/>
        <end position="160"/>
    </location>
</feature>
<comment type="caution">
    <text evidence="3">The sequence shown here is derived from an EMBL/GenBank/DDBJ whole genome shotgun (WGS) entry which is preliminary data.</text>
</comment>
<dbReference type="PANTHER" id="PTHR47697">
    <property type="entry name" value="OS03G0340700 PROTEIN"/>
    <property type="match status" value="1"/>
</dbReference>
<name>A0A9Q0GYU5_9MAGN</name>
<dbReference type="PANTHER" id="PTHR47697:SF1">
    <property type="entry name" value="OS03G0340700 PROTEIN"/>
    <property type="match status" value="1"/>
</dbReference>
<proteinExistence type="predicted"/>
<gene>
    <name evidence="3" type="ORF">NE237_012853</name>
</gene>
<organism evidence="3 4">
    <name type="scientific">Protea cynaroides</name>
    <dbReference type="NCBI Taxonomy" id="273540"/>
    <lineage>
        <taxon>Eukaryota</taxon>
        <taxon>Viridiplantae</taxon>
        <taxon>Streptophyta</taxon>
        <taxon>Embryophyta</taxon>
        <taxon>Tracheophyta</taxon>
        <taxon>Spermatophyta</taxon>
        <taxon>Magnoliopsida</taxon>
        <taxon>Proteales</taxon>
        <taxon>Proteaceae</taxon>
        <taxon>Protea</taxon>
    </lineage>
</organism>
<dbReference type="SMART" id="SM00028">
    <property type="entry name" value="TPR"/>
    <property type="match status" value="3"/>
</dbReference>
<feature type="compositionally biased region" description="Polar residues" evidence="2">
    <location>
        <begin position="64"/>
        <end position="88"/>
    </location>
</feature>
<feature type="compositionally biased region" description="Polar residues" evidence="2">
    <location>
        <begin position="291"/>
        <end position="301"/>
    </location>
</feature>
<evidence type="ECO:0000256" key="2">
    <source>
        <dbReference type="SAM" id="MobiDB-lite"/>
    </source>
</evidence>
<dbReference type="AlphaFoldDB" id="A0A9Q0GYU5"/>
<feature type="region of interest" description="Disordered" evidence="2">
    <location>
        <begin position="1"/>
        <end position="96"/>
    </location>
</feature>
<dbReference type="SUPFAM" id="SSF48452">
    <property type="entry name" value="TPR-like"/>
    <property type="match status" value="1"/>
</dbReference>
<dbReference type="PROSITE" id="PS50005">
    <property type="entry name" value="TPR"/>
    <property type="match status" value="1"/>
</dbReference>
<keyword evidence="4" id="KW-1185">Reference proteome</keyword>
<dbReference type="EMBL" id="JAMYWD010000011">
    <property type="protein sequence ID" value="KAJ4956070.1"/>
    <property type="molecule type" value="Genomic_DNA"/>
</dbReference>
<dbReference type="OrthoDB" id="1872379at2759"/>
<feature type="compositionally biased region" description="Polar residues" evidence="2">
    <location>
        <begin position="30"/>
        <end position="45"/>
    </location>
</feature>
<keyword evidence="1" id="KW-0802">TPR repeat</keyword>
<sequence>MNSSFGKAGNPQKGSGSSNKFDFDLALGSGLSNNRPRSLNDQKFQQQSNTSPYSFSSFSATQSKPASSTWTPNKPSWTHQPASTTAVRSSLDKPTSMVGDISGKSWTSAAPSGPIAKDPNLFGDLVGSALGKTSNSNLPLKNARPASATPQTTTAATRSSFSMGNVADSLPKTSTAAASTTANVKNPSWGSGANLGSYSIPTNSSSNINVNNRNLGGPSLKSGAGISASSKKDPFVSLVDFGSKPAVKNVNSAASNNSNAGEDHTFGAFQNASKPGTTPFPSDPFPSTINNPMGSTSNSGPSMDDFGIPTPEFSSHGQSPLQSTGLDTLDSLFSSQSVSSSAPTLSGPAEVDDWGIGSEFGGNDTGGTTDHEGLPPPPAGVTASAAKNKGLDNYKQGQFADAIKWLSWATVLLEKAGDTAAMMEVLSCKASCYKEVGEYKKAVADCSKVLEHDSTNVAVLVQRALLYESTEKYKLGAEDLRNVLKLDPTNRVARRKPLNFVSSFYLLNVHWFLPPPPLLSFSAQVLDRELDHLHLRLCVTYTVTKPVEEAEVADLPIDLKIDLGSVGVGNSRQCGEVVEE</sequence>
<evidence type="ECO:0000256" key="1">
    <source>
        <dbReference type="PROSITE-ProRule" id="PRU00339"/>
    </source>
</evidence>
<protein>
    <submittedName>
        <fullName evidence="3">Uncharacterized protein</fullName>
    </submittedName>
</protein>
<feature type="region of interest" description="Disordered" evidence="2">
    <location>
        <begin position="133"/>
        <end position="167"/>
    </location>
</feature>
<evidence type="ECO:0000313" key="4">
    <source>
        <dbReference type="Proteomes" id="UP001141806"/>
    </source>
</evidence>
<dbReference type="InterPro" id="IPR011990">
    <property type="entry name" value="TPR-like_helical_dom_sf"/>
</dbReference>
<feature type="compositionally biased region" description="Low complexity" evidence="2">
    <location>
        <begin position="329"/>
        <end position="346"/>
    </location>
</feature>
<accession>A0A9Q0GYU5</accession>
<dbReference type="Gene3D" id="1.25.40.10">
    <property type="entry name" value="Tetratricopeptide repeat domain"/>
    <property type="match status" value="1"/>
</dbReference>
<feature type="region of interest" description="Disordered" evidence="2">
    <location>
        <begin position="291"/>
        <end position="385"/>
    </location>
</feature>